<dbReference type="GO" id="GO:0006412">
    <property type="term" value="P:translation"/>
    <property type="evidence" value="ECO:0007669"/>
    <property type="project" value="UniProtKB-UniRule"/>
</dbReference>
<evidence type="ECO:0000256" key="5">
    <source>
        <dbReference type="HAMAP-Rule" id="MF_01310"/>
    </source>
</evidence>
<evidence type="ECO:0000256" key="4">
    <source>
        <dbReference type="ARBA" id="ARBA00035160"/>
    </source>
</evidence>
<gene>
    <name evidence="5" type="primary">rpsK</name>
    <name evidence="7" type="ORF">COT81_03250</name>
</gene>
<keyword evidence="2 5" id="KW-0689">Ribosomal protein</keyword>
<evidence type="ECO:0000256" key="1">
    <source>
        <dbReference type="ARBA" id="ARBA00006194"/>
    </source>
</evidence>
<dbReference type="AlphaFoldDB" id="A0A2H0W170"/>
<accession>A0A2H0W170</accession>
<dbReference type="InterPro" id="IPR036967">
    <property type="entry name" value="Ribosomal_uS11_sf"/>
</dbReference>
<organism evidence="7 8">
    <name type="scientific">Candidatus Buchananbacteria bacterium CG10_big_fil_rev_8_21_14_0_10_42_9</name>
    <dbReference type="NCBI Taxonomy" id="1974526"/>
    <lineage>
        <taxon>Bacteria</taxon>
        <taxon>Candidatus Buchananiibacteriota</taxon>
    </lineage>
</organism>
<dbReference type="GO" id="GO:0003735">
    <property type="term" value="F:structural constituent of ribosome"/>
    <property type="evidence" value="ECO:0007669"/>
    <property type="project" value="InterPro"/>
</dbReference>
<evidence type="ECO:0000256" key="2">
    <source>
        <dbReference type="ARBA" id="ARBA00022980"/>
    </source>
</evidence>
<dbReference type="GO" id="GO:1990904">
    <property type="term" value="C:ribonucleoprotein complex"/>
    <property type="evidence" value="ECO:0007669"/>
    <property type="project" value="UniProtKB-KW"/>
</dbReference>
<keyword evidence="3 5" id="KW-0687">Ribonucleoprotein</keyword>
<evidence type="ECO:0000256" key="6">
    <source>
        <dbReference type="RuleBase" id="RU003629"/>
    </source>
</evidence>
<dbReference type="EMBL" id="PEZZ01000024">
    <property type="protein sequence ID" value="PIS05047.1"/>
    <property type="molecule type" value="Genomic_DNA"/>
</dbReference>
<evidence type="ECO:0000313" key="7">
    <source>
        <dbReference type="EMBL" id="PIS05047.1"/>
    </source>
</evidence>
<evidence type="ECO:0000256" key="3">
    <source>
        <dbReference type="ARBA" id="ARBA00023274"/>
    </source>
</evidence>
<dbReference type="GO" id="GO:0019843">
    <property type="term" value="F:rRNA binding"/>
    <property type="evidence" value="ECO:0007669"/>
    <property type="project" value="UniProtKB-UniRule"/>
</dbReference>
<dbReference type="HAMAP" id="MF_01310">
    <property type="entry name" value="Ribosomal_uS11"/>
    <property type="match status" value="1"/>
</dbReference>
<sequence length="128" mass="13461">MVAYKTKKKKVAKNVPTGRAYVQASYNNTLITFTDNSGDAIAASSAGQCGFKGPKKSTPYAAGVIVKNACEKAKAKGLKEVFVFVKGVGSGREAAIRAINANGINISGIKDITPIPHNGPRAKKPRRV</sequence>
<dbReference type="Proteomes" id="UP000230935">
    <property type="component" value="Unassembled WGS sequence"/>
</dbReference>
<keyword evidence="5" id="KW-0699">rRNA-binding</keyword>
<comment type="caution">
    <text evidence="7">The sequence shown here is derived from an EMBL/GenBank/DDBJ whole genome shotgun (WGS) entry which is preliminary data.</text>
</comment>
<comment type="function">
    <text evidence="5">Located on the platform of the 30S subunit, it bridges several disparate RNA helices of the 16S rRNA. Forms part of the Shine-Dalgarno cleft in the 70S ribosome.</text>
</comment>
<proteinExistence type="inferred from homology"/>
<comment type="similarity">
    <text evidence="1 5 6">Belongs to the universal ribosomal protein uS11 family.</text>
</comment>
<evidence type="ECO:0000313" key="8">
    <source>
        <dbReference type="Proteomes" id="UP000230935"/>
    </source>
</evidence>
<dbReference type="NCBIfam" id="NF003698">
    <property type="entry name" value="PRK05309.1"/>
    <property type="match status" value="1"/>
</dbReference>
<dbReference type="Gene3D" id="3.30.420.80">
    <property type="entry name" value="Ribosomal protein S11"/>
    <property type="match status" value="1"/>
</dbReference>
<dbReference type="Pfam" id="PF00411">
    <property type="entry name" value="Ribosomal_S11"/>
    <property type="match status" value="1"/>
</dbReference>
<dbReference type="InterPro" id="IPR018102">
    <property type="entry name" value="Ribosomal_uS11_CS"/>
</dbReference>
<reference evidence="8" key="1">
    <citation type="submission" date="2017-09" db="EMBL/GenBank/DDBJ databases">
        <title>Depth-based differentiation of microbial function through sediment-hosted aquifers and enrichment of novel symbionts in the deep terrestrial subsurface.</title>
        <authorList>
            <person name="Probst A.J."/>
            <person name="Ladd B."/>
            <person name="Jarett J.K."/>
            <person name="Geller-Mcgrath D.E."/>
            <person name="Sieber C.M.K."/>
            <person name="Emerson J.B."/>
            <person name="Anantharaman K."/>
            <person name="Thomas B.C."/>
            <person name="Malmstrom R."/>
            <person name="Stieglmeier M."/>
            <person name="Klingl A."/>
            <person name="Woyke T."/>
            <person name="Ryan C.M."/>
            <person name="Banfield J.F."/>
        </authorList>
    </citation>
    <scope>NUCLEOTIDE SEQUENCE [LARGE SCALE GENOMIC DNA]</scope>
</reference>
<dbReference type="PROSITE" id="PS00054">
    <property type="entry name" value="RIBOSOMAL_S11"/>
    <property type="match status" value="1"/>
</dbReference>
<comment type="subunit">
    <text evidence="5">Part of the 30S ribosomal subunit. Interacts with proteins S7 and S18. Binds to IF-3.</text>
</comment>
<protein>
    <recommendedName>
        <fullName evidence="4 5">Small ribosomal subunit protein uS11</fullName>
    </recommendedName>
</protein>
<dbReference type="GO" id="GO:0005840">
    <property type="term" value="C:ribosome"/>
    <property type="evidence" value="ECO:0007669"/>
    <property type="project" value="UniProtKB-KW"/>
</dbReference>
<dbReference type="SUPFAM" id="SSF53137">
    <property type="entry name" value="Translational machinery components"/>
    <property type="match status" value="1"/>
</dbReference>
<keyword evidence="5" id="KW-0694">RNA-binding</keyword>
<dbReference type="InterPro" id="IPR001971">
    <property type="entry name" value="Ribosomal_uS11"/>
</dbReference>
<dbReference type="PIRSF" id="PIRSF002131">
    <property type="entry name" value="Ribosomal_S11"/>
    <property type="match status" value="1"/>
</dbReference>
<name>A0A2H0W170_9BACT</name>
<dbReference type="PANTHER" id="PTHR11759">
    <property type="entry name" value="40S RIBOSOMAL PROTEIN S14/30S RIBOSOMAL PROTEIN S11"/>
    <property type="match status" value="1"/>
</dbReference>